<evidence type="ECO:0000256" key="2">
    <source>
        <dbReference type="ARBA" id="ARBA00022723"/>
    </source>
</evidence>
<dbReference type="GO" id="GO:0006020">
    <property type="term" value="P:inositol metabolic process"/>
    <property type="evidence" value="ECO:0007669"/>
    <property type="project" value="TreeGrafter"/>
</dbReference>
<dbReference type="AlphaFoldDB" id="A0A0P1EL11"/>
<comment type="similarity">
    <text evidence="1">Belongs to the inositol monophosphatase superfamily.</text>
</comment>
<dbReference type="SUPFAM" id="SSF56655">
    <property type="entry name" value="Carbohydrate phosphatase"/>
    <property type="match status" value="1"/>
</dbReference>
<dbReference type="Pfam" id="PF00459">
    <property type="entry name" value="Inositol_P"/>
    <property type="match status" value="1"/>
</dbReference>
<dbReference type="Gene3D" id="3.30.540.10">
    <property type="entry name" value="Fructose-1,6-Bisphosphatase, subunit A, domain 1"/>
    <property type="match status" value="1"/>
</dbReference>
<proteinExistence type="inferred from homology"/>
<dbReference type="PANTHER" id="PTHR20854:SF4">
    <property type="entry name" value="INOSITOL-1-MONOPHOSPHATASE-RELATED"/>
    <property type="match status" value="1"/>
</dbReference>
<feature type="binding site" evidence="5">
    <location>
        <position position="206"/>
    </location>
    <ligand>
        <name>Mg(2+)</name>
        <dbReference type="ChEBI" id="CHEBI:18420"/>
        <label>1</label>
        <note>catalytic</note>
    </ligand>
</feature>
<dbReference type="InterPro" id="IPR020550">
    <property type="entry name" value="Inositol_monophosphatase_CS"/>
</dbReference>
<dbReference type="PROSITE" id="PS00630">
    <property type="entry name" value="IMP_2"/>
    <property type="match status" value="1"/>
</dbReference>
<feature type="binding site" evidence="5">
    <location>
        <position position="88"/>
    </location>
    <ligand>
        <name>Mg(2+)</name>
        <dbReference type="ChEBI" id="CHEBI:18420"/>
        <label>1</label>
        <note>catalytic</note>
    </ligand>
</feature>
<dbReference type="InterPro" id="IPR000760">
    <property type="entry name" value="Inositol_monophosphatase-like"/>
</dbReference>
<dbReference type="STRING" id="321267.SHM7688_00519"/>
<dbReference type="Proteomes" id="UP000054823">
    <property type="component" value="Unassembled WGS sequence"/>
</dbReference>
<keyword evidence="2 5" id="KW-0479">Metal-binding</keyword>
<dbReference type="GO" id="GO:0007165">
    <property type="term" value="P:signal transduction"/>
    <property type="evidence" value="ECO:0007669"/>
    <property type="project" value="TreeGrafter"/>
</dbReference>
<keyword evidence="4 5" id="KW-0460">Magnesium</keyword>
<name>A0A0P1EL11_9RHOB</name>
<evidence type="ECO:0000256" key="5">
    <source>
        <dbReference type="PIRSR" id="PIRSR600760-2"/>
    </source>
</evidence>
<gene>
    <name evidence="6" type="primary">suhB_1</name>
    <name evidence="6" type="ORF">SHM7688_00519</name>
</gene>
<evidence type="ECO:0000256" key="1">
    <source>
        <dbReference type="ARBA" id="ARBA00009759"/>
    </source>
</evidence>
<dbReference type="OrthoDB" id="9785695at2"/>
<dbReference type="GO" id="GO:0046872">
    <property type="term" value="F:metal ion binding"/>
    <property type="evidence" value="ECO:0007669"/>
    <property type="project" value="UniProtKB-KW"/>
</dbReference>
<evidence type="ECO:0000256" key="3">
    <source>
        <dbReference type="ARBA" id="ARBA00022801"/>
    </source>
</evidence>
<comment type="cofactor">
    <cofactor evidence="5">
        <name>Mg(2+)</name>
        <dbReference type="ChEBI" id="CHEBI:18420"/>
    </cofactor>
</comment>
<dbReference type="EC" id="3.1.3.25" evidence="6"/>
<dbReference type="Gene3D" id="3.40.190.80">
    <property type="match status" value="1"/>
</dbReference>
<dbReference type="PANTHER" id="PTHR20854">
    <property type="entry name" value="INOSITOL MONOPHOSPHATASE"/>
    <property type="match status" value="1"/>
</dbReference>
<dbReference type="PROSITE" id="PS00629">
    <property type="entry name" value="IMP_1"/>
    <property type="match status" value="1"/>
</dbReference>
<evidence type="ECO:0000313" key="6">
    <source>
        <dbReference type="EMBL" id="CUH51086.1"/>
    </source>
</evidence>
<dbReference type="InterPro" id="IPR020583">
    <property type="entry name" value="Inositol_monoP_metal-BS"/>
</dbReference>
<dbReference type="EMBL" id="CYPW01000006">
    <property type="protein sequence ID" value="CUH51086.1"/>
    <property type="molecule type" value="Genomic_DNA"/>
</dbReference>
<dbReference type="GO" id="GO:0046854">
    <property type="term" value="P:phosphatidylinositol phosphate biosynthetic process"/>
    <property type="evidence" value="ECO:0007669"/>
    <property type="project" value="InterPro"/>
</dbReference>
<feature type="binding site" evidence="5">
    <location>
        <position position="67"/>
    </location>
    <ligand>
        <name>Mg(2+)</name>
        <dbReference type="ChEBI" id="CHEBI:18420"/>
        <label>1</label>
        <note>catalytic</note>
    </ligand>
</feature>
<dbReference type="CDD" id="cd01638">
    <property type="entry name" value="CysQ"/>
    <property type="match status" value="1"/>
</dbReference>
<evidence type="ECO:0000256" key="4">
    <source>
        <dbReference type="ARBA" id="ARBA00022842"/>
    </source>
</evidence>
<accession>A0A0P1EL11</accession>
<evidence type="ECO:0000313" key="7">
    <source>
        <dbReference type="Proteomes" id="UP000054823"/>
    </source>
</evidence>
<dbReference type="RefSeq" id="WP_058238453.1">
    <property type="nucleotide sequence ID" value="NZ_CYPW01000006.1"/>
</dbReference>
<organism evidence="6 7">
    <name type="scientific">Shimia marina</name>
    <dbReference type="NCBI Taxonomy" id="321267"/>
    <lineage>
        <taxon>Bacteria</taxon>
        <taxon>Pseudomonadati</taxon>
        <taxon>Pseudomonadota</taxon>
        <taxon>Alphaproteobacteria</taxon>
        <taxon>Rhodobacterales</taxon>
        <taxon>Roseobacteraceae</taxon>
    </lineage>
</organism>
<sequence length="266" mass="28600">MPETDLELLIAAAQAAGEIATQYDGKSAKTWHKPNDAGPVTEADLAVNEMLEDRLRKARPEFGWLSEESLDEGDRVHAEKVFIIDPIDGTRSFTEGSDTWAHALAIAERGVVTAAVIYLPRRDKLYSAAQGAGAKLNGVPVGTAARTDMAGAKVLVARPVMEPALWKAQPPAFERGYRPSLAYRTALVAQGRFDAMVTLRPTWEWDVAAGDLILREAGAATLDRNGAPLRFNNADPRLSGMIAANPALAAQITEALAPHPPHHAAR</sequence>
<dbReference type="PRINTS" id="PR00377">
    <property type="entry name" value="IMPHPHTASES"/>
</dbReference>
<feature type="binding site" evidence="5">
    <location>
        <position position="87"/>
    </location>
    <ligand>
        <name>Mg(2+)</name>
        <dbReference type="ChEBI" id="CHEBI:18420"/>
        <label>1</label>
        <note>catalytic</note>
    </ligand>
</feature>
<protein>
    <submittedName>
        <fullName evidence="6">Inositol-1-monophosphatase</fullName>
        <ecNumber evidence="6">3.1.3.25</ecNumber>
    </submittedName>
</protein>
<dbReference type="GO" id="GO:0008934">
    <property type="term" value="F:inositol monophosphate 1-phosphatase activity"/>
    <property type="evidence" value="ECO:0007669"/>
    <property type="project" value="TreeGrafter"/>
</dbReference>
<keyword evidence="7" id="KW-1185">Reference proteome</keyword>
<keyword evidence="3 6" id="KW-0378">Hydrolase</keyword>
<feature type="binding site" evidence="5">
    <location>
        <position position="85"/>
    </location>
    <ligand>
        <name>Mg(2+)</name>
        <dbReference type="ChEBI" id="CHEBI:18420"/>
        <label>1</label>
        <note>catalytic</note>
    </ligand>
</feature>
<reference evidence="6 7" key="1">
    <citation type="submission" date="2015-09" db="EMBL/GenBank/DDBJ databases">
        <authorList>
            <consortium name="Swine Surveillance"/>
        </authorList>
    </citation>
    <scope>NUCLEOTIDE SEQUENCE [LARGE SCALE GENOMIC DNA]</scope>
    <source>
        <strain evidence="6 7">CECT 7688</strain>
    </source>
</reference>